<dbReference type="Proteomes" id="UP001431783">
    <property type="component" value="Unassembled WGS sequence"/>
</dbReference>
<reference evidence="2 3" key="1">
    <citation type="submission" date="2023-03" db="EMBL/GenBank/DDBJ databases">
        <title>Genome insight into feeding habits of ladybird beetles.</title>
        <authorList>
            <person name="Li H.-S."/>
            <person name="Huang Y.-H."/>
            <person name="Pang H."/>
        </authorList>
    </citation>
    <scope>NUCLEOTIDE SEQUENCE [LARGE SCALE GENOMIC DNA]</scope>
    <source>
        <strain evidence="2">SYSU_2023b</strain>
        <tissue evidence="2">Whole body</tissue>
    </source>
</reference>
<comment type="caution">
    <text evidence="2">The sequence shown here is derived from an EMBL/GenBank/DDBJ whole genome shotgun (WGS) entry which is preliminary data.</text>
</comment>
<keyword evidence="3" id="KW-1185">Reference proteome</keyword>
<feature type="compositionally biased region" description="Basic residues" evidence="1">
    <location>
        <begin position="21"/>
        <end position="31"/>
    </location>
</feature>
<evidence type="ECO:0000313" key="3">
    <source>
        <dbReference type="Proteomes" id="UP001431783"/>
    </source>
</evidence>
<organism evidence="2 3">
    <name type="scientific">Henosepilachna vigintioctopunctata</name>
    <dbReference type="NCBI Taxonomy" id="420089"/>
    <lineage>
        <taxon>Eukaryota</taxon>
        <taxon>Metazoa</taxon>
        <taxon>Ecdysozoa</taxon>
        <taxon>Arthropoda</taxon>
        <taxon>Hexapoda</taxon>
        <taxon>Insecta</taxon>
        <taxon>Pterygota</taxon>
        <taxon>Neoptera</taxon>
        <taxon>Endopterygota</taxon>
        <taxon>Coleoptera</taxon>
        <taxon>Polyphaga</taxon>
        <taxon>Cucujiformia</taxon>
        <taxon>Coccinelloidea</taxon>
        <taxon>Coccinellidae</taxon>
        <taxon>Epilachninae</taxon>
        <taxon>Epilachnini</taxon>
        <taxon>Henosepilachna</taxon>
    </lineage>
</organism>
<accession>A0AAW1U094</accession>
<feature type="region of interest" description="Disordered" evidence="1">
    <location>
        <begin position="1"/>
        <end position="40"/>
    </location>
</feature>
<name>A0AAW1U094_9CUCU</name>
<dbReference type="EMBL" id="JARQZJ010000021">
    <property type="protein sequence ID" value="KAK9873560.1"/>
    <property type="molecule type" value="Genomic_DNA"/>
</dbReference>
<proteinExistence type="predicted"/>
<gene>
    <name evidence="2" type="ORF">WA026_022973</name>
</gene>
<protein>
    <submittedName>
        <fullName evidence="2">Uncharacterized protein</fullName>
    </submittedName>
</protein>
<sequence>MHDVMHLSGDSNSHHDPNKISKYKTQKHKRQTTGSAPMKDGDIFRAKSRKIWLFVGRVELEVRELDVLNYIKEKCNISNEAEITVKKLSFEGRSASFRVGVQFKHSEQVNSSDFWPEGLVIRRFNFGKNTTKLTNTNEHCDCHQNK</sequence>
<evidence type="ECO:0000313" key="2">
    <source>
        <dbReference type="EMBL" id="KAK9873560.1"/>
    </source>
</evidence>
<dbReference type="AlphaFoldDB" id="A0AAW1U094"/>
<evidence type="ECO:0000256" key="1">
    <source>
        <dbReference type="SAM" id="MobiDB-lite"/>
    </source>
</evidence>